<dbReference type="InterPro" id="IPR010992">
    <property type="entry name" value="IHF-like_DNA-bd_dom_sf"/>
</dbReference>
<evidence type="ECO:0000313" key="4">
    <source>
        <dbReference type="Proteomes" id="UP000279562"/>
    </source>
</evidence>
<reference evidence="3 4" key="1">
    <citation type="submission" date="2018-11" db="EMBL/GenBank/DDBJ databases">
        <title>Genomes From Bacteria Associated with the Canine Oral Cavity: a Test Case for Automated Genome-Based Taxonomic Assignment.</title>
        <authorList>
            <person name="Coil D.A."/>
            <person name="Jospin G."/>
            <person name="Darling A.E."/>
            <person name="Wallis C."/>
            <person name="Davis I.J."/>
            <person name="Harris S."/>
            <person name="Eisen J.A."/>
            <person name="Holcombe L.J."/>
            <person name="O'Flynn C."/>
        </authorList>
    </citation>
    <scope>NUCLEOTIDE SEQUENCE [LARGE SCALE GENOMIC DNA]</scope>
    <source>
        <strain evidence="3 4">OH1047_COT-310</strain>
    </source>
</reference>
<dbReference type="AlphaFoldDB" id="A0A3P1ZW09"/>
<accession>A0A3P1ZW09</accession>
<protein>
    <submittedName>
        <fullName evidence="3">DNA-binding protein</fullName>
    </submittedName>
</protein>
<dbReference type="RefSeq" id="WP_125240116.1">
    <property type="nucleotide sequence ID" value="NZ_JBGZEA010000116.1"/>
</dbReference>
<keyword evidence="4" id="KW-1185">Reference proteome</keyword>
<dbReference type="InterPro" id="IPR041607">
    <property type="entry name" value="HU-HIG"/>
</dbReference>
<keyword evidence="1 3" id="KW-0238">DNA-binding</keyword>
<comment type="caution">
    <text evidence="3">The sequence shown here is derived from an EMBL/GenBank/DDBJ whole genome shotgun (WGS) entry which is preliminary data.</text>
</comment>
<evidence type="ECO:0000256" key="1">
    <source>
        <dbReference type="ARBA" id="ARBA00023125"/>
    </source>
</evidence>
<dbReference type="SUPFAM" id="SSF47729">
    <property type="entry name" value="IHF-like DNA-binding proteins"/>
    <property type="match status" value="1"/>
</dbReference>
<dbReference type="Pfam" id="PF18291">
    <property type="entry name" value="HU-HIG"/>
    <property type="match status" value="1"/>
</dbReference>
<dbReference type="EMBL" id="RQYF01000109">
    <property type="protein sequence ID" value="RRD87337.1"/>
    <property type="molecule type" value="Genomic_DNA"/>
</dbReference>
<dbReference type="Proteomes" id="UP000279562">
    <property type="component" value="Unassembled WGS sequence"/>
</dbReference>
<evidence type="ECO:0000313" key="3">
    <source>
        <dbReference type="EMBL" id="RRD87337.1"/>
    </source>
</evidence>
<organism evidence="3 4">
    <name type="scientific">Prevotella heparinolytica</name>
    <dbReference type="NCBI Taxonomy" id="28113"/>
    <lineage>
        <taxon>Bacteria</taxon>
        <taxon>Pseudomonadati</taxon>
        <taxon>Bacteroidota</taxon>
        <taxon>Bacteroidia</taxon>
        <taxon>Bacteroidales</taxon>
        <taxon>Bacteroidaceae</taxon>
        <taxon>Bacteroides</taxon>
    </lineage>
</organism>
<sequence length="214" mass="24321">MAEYDMQELTLPNEDGKRIFYPKMQLYGQKDLGDIAETISKATTFTRGDIMGLVQAITEEIAYNMSGGYSVKIKGLGIFTPALGLREGKERESAEEGESKRNAASICLKDIHFKADKELVYETARNCHLQRARYKKCRRSSQFFSPQERLAMAKEYLRKNLTMSVAEYCRLTGLLKTAAAKELREWEENPETGIGSKGRRTHKVYVLKPDNTAM</sequence>
<proteinExistence type="predicted"/>
<name>A0A3P1ZW09_9BACE</name>
<dbReference type="Gene3D" id="4.10.520.10">
    <property type="entry name" value="IHF-like DNA-binding proteins"/>
    <property type="match status" value="1"/>
</dbReference>
<dbReference type="NCBIfam" id="TIGR01201">
    <property type="entry name" value="HU_rel"/>
    <property type="match status" value="1"/>
</dbReference>
<evidence type="ECO:0000259" key="2">
    <source>
        <dbReference type="Pfam" id="PF18291"/>
    </source>
</evidence>
<dbReference type="GO" id="GO:0003677">
    <property type="term" value="F:DNA binding"/>
    <property type="evidence" value="ECO:0007669"/>
    <property type="project" value="UniProtKB-KW"/>
</dbReference>
<gene>
    <name evidence="3" type="ORF">EII33_13345</name>
</gene>
<dbReference type="InterPro" id="IPR005902">
    <property type="entry name" value="HU_DNA-bd_put"/>
</dbReference>
<feature type="domain" description="HU" evidence="2">
    <location>
        <begin position="2"/>
        <end position="130"/>
    </location>
</feature>